<dbReference type="AlphaFoldDB" id="A0A1E5IPB1"/>
<accession>A0A1E5IPB1</accession>
<dbReference type="GO" id="GO:0006508">
    <property type="term" value="P:proteolysis"/>
    <property type="evidence" value="ECO:0007669"/>
    <property type="project" value="UniProtKB-KW"/>
</dbReference>
<keyword evidence="3" id="KW-0645">Protease</keyword>
<evidence type="ECO:0000313" key="12">
    <source>
        <dbReference type="EMBL" id="OEG72345.1"/>
    </source>
</evidence>
<evidence type="ECO:0000256" key="7">
    <source>
        <dbReference type="ARBA" id="ARBA00022833"/>
    </source>
</evidence>
<dbReference type="GO" id="GO:0071555">
    <property type="term" value="P:cell wall organization"/>
    <property type="evidence" value="ECO:0007669"/>
    <property type="project" value="UniProtKB-KW"/>
</dbReference>
<organism evidence="12 13">
    <name type="scientific">Shewanella colwelliana</name>
    <name type="common">Alteromonas colwelliana</name>
    <dbReference type="NCBI Taxonomy" id="23"/>
    <lineage>
        <taxon>Bacteria</taxon>
        <taxon>Pseudomonadati</taxon>
        <taxon>Pseudomonadota</taxon>
        <taxon>Gammaproteobacteria</taxon>
        <taxon>Alteromonadales</taxon>
        <taxon>Shewanellaceae</taxon>
        <taxon>Shewanella</taxon>
    </lineage>
</organism>
<dbReference type="PANTHER" id="PTHR37425:SF1">
    <property type="entry name" value="OUTER MEMBRANE PROTEIN"/>
    <property type="match status" value="1"/>
</dbReference>
<comment type="similarity">
    <text evidence="10">Belongs to the peptidase M15 family.</text>
</comment>
<evidence type="ECO:0000313" key="13">
    <source>
        <dbReference type="Proteomes" id="UP000095230"/>
    </source>
</evidence>
<gene>
    <name evidence="12" type="ORF">BEL05_05050</name>
</gene>
<evidence type="ECO:0000256" key="2">
    <source>
        <dbReference type="ARBA" id="ARBA00004776"/>
    </source>
</evidence>
<evidence type="ECO:0000256" key="1">
    <source>
        <dbReference type="ARBA" id="ARBA00001947"/>
    </source>
</evidence>
<comment type="caution">
    <text evidence="12">The sequence shown here is derived from an EMBL/GenBank/DDBJ whole genome shotgun (WGS) entry which is preliminary data.</text>
</comment>
<dbReference type="Proteomes" id="UP000095230">
    <property type="component" value="Unassembled WGS sequence"/>
</dbReference>
<dbReference type="RefSeq" id="WP_028761986.1">
    <property type="nucleotide sequence ID" value="NZ_BPEU01000001.1"/>
</dbReference>
<evidence type="ECO:0000256" key="6">
    <source>
        <dbReference type="ARBA" id="ARBA00022801"/>
    </source>
</evidence>
<evidence type="ECO:0000256" key="11">
    <source>
        <dbReference type="ARBA" id="ARBA00093666"/>
    </source>
</evidence>
<keyword evidence="9" id="KW-0961">Cell wall biogenesis/degradation</keyword>
<evidence type="ECO:0000256" key="8">
    <source>
        <dbReference type="ARBA" id="ARBA00023049"/>
    </source>
</evidence>
<evidence type="ECO:0000256" key="3">
    <source>
        <dbReference type="ARBA" id="ARBA00022670"/>
    </source>
</evidence>
<dbReference type="OrthoDB" id="9782994at2"/>
<dbReference type="SUPFAM" id="SSF55166">
    <property type="entry name" value="Hedgehog/DD-peptidase"/>
    <property type="match status" value="1"/>
</dbReference>
<dbReference type="Pfam" id="PF05951">
    <property type="entry name" value="Peptidase_M15_2"/>
    <property type="match status" value="1"/>
</dbReference>
<dbReference type="GO" id="GO:0046872">
    <property type="term" value="F:metal ion binding"/>
    <property type="evidence" value="ECO:0007669"/>
    <property type="project" value="UniProtKB-KW"/>
</dbReference>
<evidence type="ECO:0000256" key="5">
    <source>
        <dbReference type="ARBA" id="ARBA00022729"/>
    </source>
</evidence>
<reference evidence="12 13" key="1">
    <citation type="submission" date="2016-07" db="EMBL/GenBank/DDBJ databases">
        <title>Whole-genome of two Shewanella species isolated from a digestive organ of sea cucumber Apostichopus japonicus Selenka 1867.</title>
        <authorList>
            <person name="Hong H.-H."/>
            <person name="Choi H."/>
            <person name="Cheon S."/>
            <person name="Oh J.-S."/>
            <person name="Lee H.-G."/>
            <person name="Park C."/>
        </authorList>
    </citation>
    <scope>NUCLEOTIDE SEQUENCE [LARGE SCALE GENOMIC DNA]</scope>
    <source>
        <strain evidence="12 13">CSB03KR</strain>
    </source>
</reference>
<keyword evidence="4" id="KW-0479">Metal-binding</keyword>
<dbReference type="EMBL" id="MCBT01000048">
    <property type="protein sequence ID" value="OEG72345.1"/>
    <property type="molecule type" value="Genomic_DNA"/>
</dbReference>
<comment type="pathway">
    <text evidence="2">Cell wall biogenesis; cell wall polysaccharide biosynthesis.</text>
</comment>
<keyword evidence="5" id="KW-0732">Signal</keyword>
<dbReference type="GO" id="GO:0008237">
    <property type="term" value="F:metallopeptidase activity"/>
    <property type="evidence" value="ECO:0007669"/>
    <property type="project" value="UniProtKB-KW"/>
</dbReference>
<dbReference type="Gene3D" id="3.30.1380.10">
    <property type="match status" value="1"/>
</dbReference>
<dbReference type="InterPro" id="IPR009045">
    <property type="entry name" value="Zn_M74/Hedgehog-like"/>
</dbReference>
<protein>
    <recommendedName>
        <fullName evidence="11">Murein endopeptidase K</fullName>
    </recommendedName>
</protein>
<evidence type="ECO:0000256" key="9">
    <source>
        <dbReference type="ARBA" id="ARBA00023316"/>
    </source>
</evidence>
<keyword evidence="8" id="KW-0482">Metalloprotease</keyword>
<dbReference type="STRING" id="23.BEL05_05050"/>
<evidence type="ECO:0000256" key="10">
    <source>
        <dbReference type="ARBA" id="ARBA00093448"/>
    </source>
</evidence>
<dbReference type="PANTHER" id="PTHR37425">
    <property type="match status" value="1"/>
</dbReference>
<dbReference type="InterPro" id="IPR010275">
    <property type="entry name" value="MepK"/>
</dbReference>
<keyword evidence="7" id="KW-0862">Zinc</keyword>
<proteinExistence type="inferred from homology"/>
<comment type="cofactor">
    <cofactor evidence="1">
        <name>Zn(2+)</name>
        <dbReference type="ChEBI" id="CHEBI:29105"/>
    </cofactor>
</comment>
<dbReference type="CDD" id="cd14844">
    <property type="entry name" value="Zn-DD-carboxypeptidase_like"/>
    <property type="match status" value="1"/>
</dbReference>
<name>A0A1E5IPB1_SHECO</name>
<sequence>MTIVCPARRQLMLGLGGVAMFSMVPAKVYASRSTTGVRSLGFYNRHTGERGQGSYWVDGDYQNNTLSDFDHILRDHRQNEAAPMDRRLFDLLFSLKQTLNLDKEYHVISGYRSPKTNQMLANRSNGVAKKSYHMKGMAMDIAIPDVNLKDLRDAAISLKLGGVGYYPNSGFVHVDTGPVRSW</sequence>
<evidence type="ECO:0000256" key="4">
    <source>
        <dbReference type="ARBA" id="ARBA00022723"/>
    </source>
</evidence>
<keyword evidence="6" id="KW-0378">Hydrolase</keyword>